<keyword evidence="2" id="KW-0378">Hydrolase</keyword>
<comment type="similarity">
    <text evidence="1">Belongs to the glycosyl hydrolase 9 (cellulase E) family.</text>
</comment>
<organism evidence="7 8">
    <name type="scientific">Vibrio ezurae NBRC 102218</name>
    <dbReference type="NCBI Taxonomy" id="1219080"/>
    <lineage>
        <taxon>Bacteria</taxon>
        <taxon>Pseudomonadati</taxon>
        <taxon>Pseudomonadota</taxon>
        <taxon>Gammaproteobacteria</taxon>
        <taxon>Vibrionales</taxon>
        <taxon>Vibrionaceae</taxon>
        <taxon>Vibrio</taxon>
    </lineage>
</organism>
<comment type="caution">
    <text evidence="7">The sequence shown here is derived from an EMBL/GenBank/DDBJ whole genome shotgun (WGS) entry which is preliminary data.</text>
</comment>
<protein>
    <recommendedName>
        <fullName evidence="6">Glycoside hydrolase family 9 domain-containing protein</fullName>
    </recommendedName>
</protein>
<dbReference type="GO" id="GO:0000272">
    <property type="term" value="P:polysaccharide catabolic process"/>
    <property type="evidence" value="ECO:0007669"/>
    <property type="project" value="UniProtKB-KW"/>
</dbReference>
<keyword evidence="8" id="KW-1185">Reference proteome</keyword>
<dbReference type="Proteomes" id="UP000016562">
    <property type="component" value="Unassembled WGS sequence"/>
</dbReference>
<evidence type="ECO:0000256" key="4">
    <source>
        <dbReference type="ARBA" id="ARBA00023295"/>
    </source>
</evidence>
<dbReference type="eggNOG" id="ENOG502Z8YH">
    <property type="taxonomic scope" value="Bacteria"/>
</dbReference>
<accession>U3AEX4</accession>
<dbReference type="PANTHER" id="PTHR22298">
    <property type="entry name" value="ENDO-1,4-BETA-GLUCANASE"/>
    <property type="match status" value="1"/>
</dbReference>
<evidence type="ECO:0000256" key="1">
    <source>
        <dbReference type="ARBA" id="ARBA00007072"/>
    </source>
</evidence>
<gene>
    <name evidence="7" type="ORF">VEZ01S_02_00670</name>
</gene>
<reference evidence="7 8" key="1">
    <citation type="submission" date="2013-09" db="EMBL/GenBank/DDBJ databases">
        <title>Whole genome shotgun sequence of Vibrio ezurae NBRC 102218.</title>
        <authorList>
            <person name="Yoshida I."/>
            <person name="Hosoyama A."/>
            <person name="Numata M."/>
            <person name="Hashimoto M."/>
            <person name="Hosoyama Y."/>
            <person name="Tsuchikane K."/>
            <person name="Noguchi M."/>
            <person name="Hirakata S."/>
            <person name="Ichikawa N."/>
            <person name="Ohji S."/>
            <person name="Yamazoe A."/>
            <person name="Fujita N."/>
        </authorList>
    </citation>
    <scope>NUCLEOTIDE SEQUENCE [LARGE SCALE GENOMIC DNA]</scope>
    <source>
        <strain evidence="7 8">NBRC 102218</strain>
    </source>
</reference>
<evidence type="ECO:0000256" key="5">
    <source>
        <dbReference type="ARBA" id="ARBA00023326"/>
    </source>
</evidence>
<dbReference type="Gene3D" id="1.50.10.10">
    <property type="match status" value="1"/>
</dbReference>
<dbReference type="InterPro" id="IPR008928">
    <property type="entry name" value="6-hairpin_glycosidase_sf"/>
</dbReference>
<dbReference type="AlphaFoldDB" id="U3AEX4"/>
<sequence length="576" mass="65303">MQLLINQIGYSTTAPKVGVLRTSSPLSLQKVDTADVIIVDLHTGQEVMRVPLQPGKQVEHWNVGWSYPFDFSQLTINGRFIARFEQLDSLAFDIQPQLLFQRTFSDLLHYFKSQRCSGSFDKADKNARLFGSESRIDVSGGWYDASGDVSKYLSHLCYTNYLNPQQIPMLVWNLLSSLDVLRAHNDCAPFMRTRLVDEALFGADFLVRMQADNGFFYTTVFDQWSKDPAQREICAYKTQAGKKLVTYQAGFRQGAGIAIAALASAARLKQDGEHSAYRYQEAAVKGYWHLKKSNRAYLNDGKENIIDEYTALLASVELYKTTQDGRYIDESRDWALRLIQRQCSDQHWSNFWSATAQGERPYYHPSDAGLPVIALCAFLDIESDAIFKQKIQRAINAALSFELNITHSVSNPYAYPRQYVKDLNGSKRDAFFMAQDNESGYWWQGENARLASLSAMVYRAKPYACSSLIKPLQRYAQSCLNWITGLNPYNICMLDGHGDNNPSYLPHLGFHNAKGGICNGITAGFEHPQGIAFNPSAYADDLQQNWRWTEQWLPHSAWFLLAVAYQTHDELSGDSL</sequence>
<evidence type="ECO:0000313" key="7">
    <source>
        <dbReference type="EMBL" id="GAD78486.1"/>
    </source>
</evidence>
<dbReference type="Gene3D" id="2.60.40.10">
    <property type="entry name" value="Immunoglobulins"/>
    <property type="match status" value="1"/>
</dbReference>
<dbReference type="STRING" id="1219080.VEZ01S_02_00670"/>
<name>U3AEX4_9VIBR</name>
<dbReference type="Pfam" id="PF00759">
    <property type="entry name" value="Glyco_hydro_9"/>
    <property type="match status" value="1"/>
</dbReference>
<dbReference type="OrthoDB" id="9808897at2"/>
<dbReference type="InterPro" id="IPR012341">
    <property type="entry name" value="6hp_glycosidase-like_sf"/>
</dbReference>
<keyword evidence="5" id="KW-0624">Polysaccharide degradation</keyword>
<dbReference type="SUPFAM" id="SSF81296">
    <property type="entry name" value="E set domains"/>
    <property type="match status" value="1"/>
</dbReference>
<keyword evidence="3" id="KW-0119">Carbohydrate metabolism</keyword>
<evidence type="ECO:0000256" key="3">
    <source>
        <dbReference type="ARBA" id="ARBA00023277"/>
    </source>
</evidence>
<dbReference type="InterPro" id="IPR013783">
    <property type="entry name" value="Ig-like_fold"/>
</dbReference>
<evidence type="ECO:0000256" key="2">
    <source>
        <dbReference type="ARBA" id="ARBA00022801"/>
    </source>
</evidence>
<evidence type="ECO:0000313" key="8">
    <source>
        <dbReference type="Proteomes" id="UP000016562"/>
    </source>
</evidence>
<dbReference type="InterPro" id="IPR004197">
    <property type="entry name" value="Cellulase_Ig-like"/>
</dbReference>
<keyword evidence="4" id="KW-0326">Glycosidase</keyword>
<dbReference type="RefSeq" id="WP_021712210.1">
    <property type="nucleotide sequence ID" value="NZ_BATM01000002.1"/>
</dbReference>
<feature type="domain" description="Glycoside hydrolase family 9" evidence="6">
    <location>
        <begin position="101"/>
        <end position="513"/>
    </location>
</feature>
<dbReference type="GO" id="GO:0008810">
    <property type="term" value="F:cellulase activity"/>
    <property type="evidence" value="ECO:0007669"/>
    <property type="project" value="InterPro"/>
</dbReference>
<dbReference type="SUPFAM" id="SSF48208">
    <property type="entry name" value="Six-hairpin glycosidases"/>
    <property type="match status" value="1"/>
</dbReference>
<dbReference type="InterPro" id="IPR014756">
    <property type="entry name" value="Ig_E-set"/>
</dbReference>
<dbReference type="CDD" id="cd02850">
    <property type="entry name" value="E_set_Cellulase_N"/>
    <property type="match status" value="1"/>
</dbReference>
<evidence type="ECO:0000259" key="6">
    <source>
        <dbReference type="Pfam" id="PF00759"/>
    </source>
</evidence>
<dbReference type="EMBL" id="BATM01000002">
    <property type="protein sequence ID" value="GAD78486.1"/>
    <property type="molecule type" value="Genomic_DNA"/>
</dbReference>
<proteinExistence type="inferred from homology"/>
<dbReference type="InterPro" id="IPR001701">
    <property type="entry name" value="Glyco_hydro_9"/>
</dbReference>